<evidence type="ECO:0000313" key="3">
    <source>
        <dbReference type="Proteomes" id="UP001552299"/>
    </source>
</evidence>
<organism evidence="2 3">
    <name type="scientific">Dendrobium thyrsiflorum</name>
    <name type="common">Pinecone-like raceme dendrobium</name>
    <name type="synonym">Orchid</name>
    <dbReference type="NCBI Taxonomy" id="117978"/>
    <lineage>
        <taxon>Eukaryota</taxon>
        <taxon>Viridiplantae</taxon>
        <taxon>Streptophyta</taxon>
        <taxon>Embryophyta</taxon>
        <taxon>Tracheophyta</taxon>
        <taxon>Spermatophyta</taxon>
        <taxon>Magnoliopsida</taxon>
        <taxon>Liliopsida</taxon>
        <taxon>Asparagales</taxon>
        <taxon>Orchidaceae</taxon>
        <taxon>Epidendroideae</taxon>
        <taxon>Malaxideae</taxon>
        <taxon>Dendrobiinae</taxon>
        <taxon>Dendrobium</taxon>
    </lineage>
</organism>
<accession>A0ABD0VE63</accession>
<dbReference type="InterPro" id="IPR040256">
    <property type="entry name" value="At4g02000-like"/>
</dbReference>
<dbReference type="Proteomes" id="UP001552299">
    <property type="component" value="Unassembled WGS sequence"/>
</dbReference>
<dbReference type="PANTHER" id="PTHR31286:SF179">
    <property type="entry name" value="RNASE H TYPE-1 DOMAIN-CONTAINING PROTEIN"/>
    <property type="match status" value="1"/>
</dbReference>
<dbReference type="AlphaFoldDB" id="A0ABD0VE63"/>
<reference evidence="2 3" key="1">
    <citation type="journal article" date="2024" name="Plant Biotechnol. J.">
        <title>Dendrobium thyrsiflorum genome and its molecular insights into genes involved in important horticultural traits.</title>
        <authorList>
            <person name="Chen B."/>
            <person name="Wang J.Y."/>
            <person name="Zheng P.J."/>
            <person name="Li K.L."/>
            <person name="Liang Y.M."/>
            <person name="Chen X.F."/>
            <person name="Zhang C."/>
            <person name="Zhao X."/>
            <person name="He X."/>
            <person name="Zhang G.Q."/>
            <person name="Liu Z.J."/>
            <person name="Xu Q."/>
        </authorList>
    </citation>
    <scope>NUCLEOTIDE SEQUENCE [LARGE SCALE GENOMIC DNA]</scope>
    <source>
        <strain evidence="2">GZMU011</strain>
    </source>
</reference>
<dbReference type="EMBL" id="JANQDX010000006">
    <property type="protein sequence ID" value="KAL0923313.1"/>
    <property type="molecule type" value="Genomic_DNA"/>
</dbReference>
<comment type="caution">
    <text evidence="2">The sequence shown here is derived from an EMBL/GenBank/DDBJ whole genome shotgun (WGS) entry which is preliminary data.</text>
</comment>
<dbReference type="PANTHER" id="PTHR31286">
    <property type="entry name" value="GLYCINE-RICH CELL WALL STRUCTURAL PROTEIN 1.8-LIKE"/>
    <property type="match status" value="1"/>
</dbReference>
<name>A0ABD0VE63_DENTH</name>
<proteinExistence type="predicted"/>
<protein>
    <submittedName>
        <fullName evidence="2">Uncharacterized protein</fullName>
    </submittedName>
</protein>
<keyword evidence="3" id="KW-1185">Reference proteome</keyword>
<keyword evidence="1" id="KW-0472">Membrane</keyword>
<keyword evidence="1" id="KW-1133">Transmembrane helix</keyword>
<keyword evidence="1" id="KW-0812">Transmembrane</keyword>
<feature type="transmembrane region" description="Helical" evidence="1">
    <location>
        <begin position="421"/>
        <end position="442"/>
    </location>
</feature>
<evidence type="ECO:0000313" key="2">
    <source>
        <dbReference type="EMBL" id="KAL0923313.1"/>
    </source>
</evidence>
<evidence type="ECO:0000256" key="1">
    <source>
        <dbReference type="SAM" id="Phobius"/>
    </source>
</evidence>
<gene>
    <name evidence="2" type="ORF">M5K25_007365</name>
</gene>
<sequence length="448" mass="47908">MVVDRIKDPGFLDGKVISRSFKDALSGESSSLVFSPLKVSSHHGLPALIISEEEMSSLVLPFEFALIRKFAGRRPPLDLIQNFFFNLKLFGDFSVSFPSLRPHLFSPQILHGLGSLFGRLLRTDNATVNGLRPSMARILVELDVTKRYASQVWLGSESCGYVQSISMEEFPLYCFHCKSLGHSKDCCPVLFPDLGGVSAVKETDASVDALKDPPDSCLPTDIAGGGYLGDVVITPVCDEDLVGNVVAPPLLSSPPQCNVIFISPGGFALRQNTSRDPFIEVDEISALAVSNMDTNRDEVVTCGFETGNNIAGGVVSNDSLGVSMLPSPIGTVGDMEMPLLGGSVDALVDVPLVVMSPKTLLAQSVYPSGITCSGFSDRDDAPSPSSGEGDGFGDDISFQDLYRLKVGKTVVKPIVCPVVQVFWLLAWTVAGWLLLATGRLFVFGGYAG</sequence>